<keyword evidence="2" id="KW-1185">Reference proteome</keyword>
<evidence type="ECO:0000313" key="1">
    <source>
        <dbReference type="EMBL" id="MDQ4625064.1"/>
    </source>
</evidence>
<dbReference type="RefSeq" id="WP_307778395.1">
    <property type="nucleotide sequence ID" value="NZ_JAVFKP010000001.1"/>
</dbReference>
<dbReference type="InterPro" id="IPR009061">
    <property type="entry name" value="DNA-bd_dom_put_sf"/>
</dbReference>
<dbReference type="EMBL" id="JAVFKP010000001">
    <property type="protein sequence ID" value="MDQ4625064.1"/>
    <property type="molecule type" value="Genomic_DNA"/>
</dbReference>
<protein>
    <recommendedName>
        <fullName evidence="3">Helix-turn-helix domain-containing protein</fullName>
    </recommendedName>
</protein>
<dbReference type="InterPro" id="IPR036388">
    <property type="entry name" value="WH-like_DNA-bd_sf"/>
</dbReference>
<evidence type="ECO:0008006" key="3">
    <source>
        <dbReference type="Google" id="ProtNLM"/>
    </source>
</evidence>
<accession>A0ABU0XNH8</accession>
<sequence>MNMSEVEMLHIAEMVAALDKTTGRRPTSTSGELNRQQICAALGVSESTIRRLEQTGLPYTPVGARSKRYDLEECKNWLKENNQCPSGTTKKAGSTSASWSMAKEFTESCRKAQLRVMPS</sequence>
<evidence type="ECO:0000313" key="2">
    <source>
        <dbReference type="Proteomes" id="UP001237592"/>
    </source>
</evidence>
<reference evidence="1 2" key="1">
    <citation type="submission" date="2023-08" db="EMBL/GenBank/DDBJ databases">
        <title>Draft genome sequence of Janthinobacterium lividum.</title>
        <authorList>
            <person name="Chun B.H."/>
            <person name="Lee Y."/>
        </authorList>
    </citation>
    <scope>NUCLEOTIDE SEQUENCE [LARGE SCALE GENOMIC DNA]</scope>
    <source>
        <strain evidence="1 2">AMJK</strain>
    </source>
</reference>
<gene>
    <name evidence="1" type="ORF">RB624_04090</name>
</gene>
<name>A0ABU0XNH8_9BURK</name>
<dbReference type="Proteomes" id="UP001237592">
    <property type="component" value="Unassembled WGS sequence"/>
</dbReference>
<dbReference type="SUPFAM" id="SSF46955">
    <property type="entry name" value="Putative DNA-binding domain"/>
    <property type="match status" value="1"/>
</dbReference>
<proteinExistence type="predicted"/>
<comment type="caution">
    <text evidence="1">The sequence shown here is derived from an EMBL/GenBank/DDBJ whole genome shotgun (WGS) entry which is preliminary data.</text>
</comment>
<organism evidence="1 2">
    <name type="scientific">Janthinobacterium lividum</name>
    <dbReference type="NCBI Taxonomy" id="29581"/>
    <lineage>
        <taxon>Bacteria</taxon>
        <taxon>Pseudomonadati</taxon>
        <taxon>Pseudomonadota</taxon>
        <taxon>Betaproteobacteria</taxon>
        <taxon>Burkholderiales</taxon>
        <taxon>Oxalobacteraceae</taxon>
        <taxon>Janthinobacterium</taxon>
    </lineage>
</organism>
<dbReference type="Gene3D" id="1.10.10.10">
    <property type="entry name" value="Winged helix-like DNA-binding domain superfamily/Winged helix DNA-binding domain"/>
    <property type="match status" value="1"/>
</dbReference>